<gene>
    <name evidence="6" type="ordered locus">Ilyop_2274</name>
</gene>
<dbReference type="Proteomes" id="UP000006875">
    <property type="component" value="Plasmid pILYOP01"/>
</dbReference>
<dbReference type="InterPro" id="IPR029056">
    <property type="entry name" value="Ribokinase-like"/>
</dbReference>
<dbReference type="PROSITE" id="PS00584">
    <property type="entry name" value="PFKB_KINASES_2"/>
    <property type="match status" value="1"/>
</dbReference>
<evidence type="ECO:0000256" key="1">
    <source>
        <dbReference type="ARBA" id="ARBA00010688"/>
    </source>
</evidence>
<protein>
    <submittedName>
        <fullName evidence="6">PfkB domain protein</fullName>
    </submittedName>
</protein>
<organism evidence="6 7">
    <name type="scientific">Ilyobacter polytropus (strain ATCC 51220 / DSM 2926 / LMG 16218 / CuHBu1)</name>
    <dbReference type="NCBI Taxonomy" id="572544"/>
    <lineage>
        <taxon>Bacteria</taxon>
        <taxon>Fusobacteriati</taxon>
        <taxon>Fusobacteriota</taxon>
        <taxon>Fusobacteriia</taxon>
        <taxon>Fusobacteriales</taxon>
        <taxon>Fusobacteriaceae</taxon>
        <taxon>Ilyobacter</taxon>
    </lineage>
</organism>
<dbReference type="InterPro" id="IPR002173">
    <property type="entry name" value="Carboh/pur_kinase_PfkB_CS"/>
</dbReference>
<comment type="similarity">
    <text evidence="1 4">Belongs to the carbohydrate kinase PfkB family.</text>
</comment>
<dbReference type="HOGENOM" id="CLU_027634_6_1_0"/>
<dbReference type="PANTHER" id="PTHR43085">
    <property type="entry name" value="HEXOKINASE FAMILY MEMBER"/>
    <property type="match status" value="1"/>
</dbReference>
<keyword evidence="2 4" id="KW-0808">Transferase</keyword>
<accession>E3HCX9</accession>
<evidence type="ECO:0000313" key="7">
    <source>
        <dbReference type="Proteomes" id="UP000006875"/>
    </source>
</evidence>
<evidence type="ECO:0000256" key="4">
    <source>
        <dbReference type="RuleBase" id="RU003704"/>
    </source>
</evidence>
<sequence>MNPKIVCIGELLIDFICKDIDSDLIDGEKFEKKAGGAPANVCAAAAKLGQKVGFIGKVGYDSFGKFLERTLIETGVDTRMLYFDREEPTTLAFVSLRKDGERDFIFNRGADENLSFKELDLDKLEEVKIFHFGSATALLGGNLKKTYYELMKYAKSKGAFVSFDPNWRGALFGERKEEFRAESIKCLAQADFTKVSDEEARIISGKENLEEAVDEIHKYGTRSVVVTLGKEGTLLSIDGEKVVVESIGVKSVDSTGAGDAFIGGVLYKLSMEENPNKAICDFEKTREIVSFANKVGAITCTKFGAIAALPTLEEVEGI</sequence>
<reference evidence="6 7" key="1">
    <citation type="journal article" date="2010" name="Stand. Genomic Sci.">
        <title>Complete genome sequence of Ilyobacter polytropus type strain (CuHbu1).</title>
        <authorList>
            <person name="Sikorski J."/>
            <person name="Chertkov O."/>
            <person name="Lapidus A."/>
            <person name="Nolan M."/>
            <person name="Lucas S."/>
            <person name="Del Rio T.G."/>
            <person name="Tice H."/>
            <person name="Cheng J.F."/>
            <person name="Tapia R."/>
            <person name="Han C."/>
            <person name="Goodwin L."/>
            <person name="Pitluck S."/>
            <person name="Liolios K."/>
            <person name="Ivanova N."/>
            <person name="Mavromatis K."/>
            <person name="Mikhailova N."/>
            <person name="Pati A."/>
            <person name="Chen A."/>
            <person name="Palaniappan K."/>
            <person name="Land M."/>
            <person name="Hauser L."/>
            <person name="Chang Y.J."/>
            <person name="Jeffries C.D."/>
            <person name="Brambilla E."/>
            <person name="Yasawong M."/>
            <person name="Rohde M."/>
            <person name="Pukall R."/>
            <person name="Spring S."/>
            <person name="Goker M."/>
            <person name="Woyke T."/>
            <person name="Bristow J."/>
            <person name="Eisen J.A."/>
            <person name="Markowitz V."/>
            <person name="Hugenholtz P."/>
            <person name="Kyrpides N.C."/>
            <person name="Klenk H.P."/>
        </authorList>
    </citation>
    <scope>NUCLEOTIDE SEQUENCE [LARGE SCALE GENOMIC DNA]</scope>
    <source>
        <strain evidence="7">ATCC 51220 / DSM 2926 / LMG 16218 / CuHBu1</strain>
        <plasmid evidence="7">pILYOP01</plasmid>
    </source>
</reference>
<evidence type="ECO:0000259" key="5">
    <source>
        <dbReference type="Pfam" id="PF00294"/>
    </source>
</evidence>
<dbReference type="CDD" id="cd01167">
    <property type="entry name" value="bac_FRK"/>
    <property type="match status" value="1"/>
</dbReference>
<dbReference type="AlphaFoldDB" id="E3HCX9"/>
<dbReference type="SUPFAM" id="SSF53613">
    <property type="entry name" value="Ribokinase-like"/>
    <property type="match status" value="1"/>
</dbReference>
<dbReference type="RefSeq" id="WP_013388694.1">
    <property type="nucleotide sequence ID" value="NC_014633.1"/>
</dbReference>
<dbReference type="KEGG" id="ipo:Ilyop_2274"/>
<name>E3HCX9_ILYPC</name>
<dbReference type="EMBL" id="CP002282">
    <property type="protein sequence ID" value="ADO84035.1"/>
    <property type="molecule type" value="Genomic_DNA"/>
</dbReference>
<proteinExistence type="inferred from homology"/>
<dbReference type="PANTHER" id="PTHR43085:SF54">
    <property type="entry name" value="PUTATIVE-RELATED"/>
    <property type="match status" value="1"/>
</dbReference>
<dbReference type="InterPro" id="IPR011611">
    <property type="entry name" value="PfkB_dom"/>
</dbReference>
<dbReference type="InterPro" id="IPR050306">
    <property type="entry name" value="PfkB_Carbo_kinase"/>
</dbReference>
<dbReference type="Gene3D" id="3.40.1190.20">
    <property type="match status" value="1"/>
</dbReference>
<dbReference type="Pfam" id="PF00294">
    <property type="entry name" value="PfkB"/>
    <property type="match status" value="1"/>
</dbReference>
<keyword evidence="3 4" id="KW-0418">Kinase</keyword>
<evidence type="ECO:0000313" key="6">
    <source>
        <dbReference type="EMBL" id="ADO84035.1"/>
    </source>
</evidence>
<dbReference type="OrthoDB" id="9813569at2"/>
<feature type="domain" description="Carbohydrate kinase PfkB" evidence="5">
    <location>
        <begin position="3"/>
        <end position="311"/>
    </location>
</feature>
<dbReference type="InterPro" id="IPR002139">
    <property type="entry name" value="Ribo/fructo_kinase"/>
</dbReference>
<evidence type="ECO:0000256" key="3">
    <source>
        <dbReference type="ARBA" id="ARBA00022777"/>
    </source>
</evidence>
<dbReference type="GO" id="GO:0006000">
    <property type="term" value="P:fructose metabolic process"/>
    <property type="evidence" value="ECO:0007669"/>
    <property type="project" value="UniProtKB-ARBA"/>
</dbReference>
<evidence type="ECO:0000256" key="2">
    <source>
        <dbReference type="ARBA" id="ARBA00022679"/>
    </source>
</evidence>
<keyword evidence="6" id="KW-0614">Plasmid</keyword>
<geneLocation type="plasmid" evidence="6 7">
    <name>pILYOP01</name>
</geneLocation>
<keyword evidence="7" id="KW-1185">Reference proteome</keyword>
<dbReference type="GO" id="GO:0008865">
    <property type="term" value="F:fructokinase activity"/>
    <property type="evidence" value="ECO:0007669"/>
    <property type="project" value="UniProtKB-ARBA"/>
</dbReference>
<dbReference type="PRINTS" id="PR00990">
    <property type="entry name" value="RIBOKINASE"/>
</dbReference>